<sequence>LDKKLDQYKVGEEVNCFVKMATDHCVWMMASPSVNGRVTLLHASSDVKV</sequence>
<dbReference type="Proteomes" id="UP001159427">
    <property type="component" value="Unassembled WGS sequence"/>
</dbReference>
<keyword evidence="2" id="KW-1185">Reference proteome</keyword>
<reference evidence="1 2" key="1">
    <citation type="submission" date="2022-05" db="EMBL/GenBank/DDBJ databases">
        <authorList>
            <consortium name="Genoscope - CEA"/>
            <person name="William W."/>
        </authorList>
    </citation>
    <scope>NUCLEOTIDE SEQUENCE [LARGE SCALE GENOMIC DNA]</scope>
</reference>
<evidence type="ECO:0000313" key="1">
    <source>
        <dbReference type="EMBL" id="CAH3197004.1"/>
    </source>
</evidence>
<gene>
    <name evidence="1" type="ORF">PEVE_00034169</name>
</gene>
<organism evidence="1 2">
    <name type="scientific">Porites evermanni</name>
    <dbReference type="NCBI Taxonomy" id="104178"/>
    <lineage>
        <taxon>Eukaryota</taxon>
        <taxon>Metazoa</taxon>
        <taxon>Cnidaria</taxon>
        <taxon>Anthozoa</taxon>
        <taxon>Hexacorallia</taxon>
        <taxon>Scleractinia</taxon>
        <taxon>Fungiina</taxon>
        <taxon>Poritidae</taxon>
        <taxon>Porites</taxon>
    </lineage>
</organism>
<proteinExistence type="predicted"/>
<feature type="non-terminal residue" evidence="1">
    <location>
        <position position="49"/>
    </location>
</feature>
<feature type="non-terminal residue" evidence="1">
    <location>
        <position position="1"/>
    </location>
</feature>
<comment type="caution">
    <text evidence="1">The sequence shown here is derived from an EMBL/GenBank/DDBJ whole genome shotgun (WGS) entry which is preliminary data.</text>
</comment>
<protein>
    <submittedName>
        <fullName evidence="1">Uncharacterized protein</fullName>
    </submittedName>
</protein>
<dbReference type="EMBL" id="CALNXI010005130">
    <property type="protein sequence ID" value="CAH3197004.1"/>
    <property type="molecule type" value="Genomic_DNA"/>
</dbReference>
<accession>A0ABN8T166</accession>
<evidence type="ECO:0000313" key="2">
    <source>
        <dbReference type="Proteomes" id="UP001159427"/>
    </source>
</evidence>
<name>A0ABN8T166_9CNID</name>